<keyword evidence="4 7" id="KW-0812">Transmembrane</keyword>
<evidence type="ECO:0000313" key="9">
    <source>
        <dbReference type="Proteomes" id="UP001055185"/>
    </source>
</evidence>
<organism evidence="8 9">
    <name type="scientific">Faecalibacterium gallinarum</name>
    <dbReference type="NCBI Taxonomy" id="2903556"/>
    <lineage>
        <taxon>Bacteria</taxon>
        <taxon>Bacillati</taxon>
        <taxon>Bacillota</taxon>
        <taxon>Clostridia</taxon>
        <taxon>Eubacteriales</taxon>
        <taxon>Oscillospiraceae</taxon>
        <taxon>Faecalibacterium</taxon>
    </lineage>
</organism>
<dbReference type="AlphaFoldDB" id="A0AA37IXZ9"/>
<feature type="transmembrane region" description="Helical" evidence="7">
    <location>
        <begin position="6"/>
        <end position="26"/>
    </location>
</feature>
<dbReference type="InterPro" id="IPR007341">
    <property type="entry name" value="Transgly_assoc"/>
</dbReference>
<evidence type="ECO:0000313" key="8">
    <source>
        <dbReference type="EMBL" id="GJN64039.1"/>
    </source>
</evidence>
<sequence>MFIIGPTLMGLLFSLLIGALAGWCAGRLMGSETSALRNIGLGILGSFVGSILFSLIGLRASGFIGDFVVSVAGGCVCIWLGRKLS</sequence>
<dbReference type="Pfam" id="PF04226">
    <property type="entry name" value="Transgly_assoc"/>
    <property type="match status" value="1"/>
</dbReference>
<proteinExistence type="inferred from homology"/>
<dbReference type="EMBL" id="BQKV01000026">
    <property type="protein sequence ID" value="GJN64039.1"/>
    <property type="molecule type" value="Genomic_DNA"/>
</dbReference>
<name>A0AA37IXZ9_9FIRM</name>
<comment type="subcellular location">
    <subcellularLocation>
        <location evidence="1">Cell membrane</location>
        <topology evidence="1">Multi-pass membrane protein</topology>
    </subcellularLocation>
</comment>
<dbReference type="RefSeq" id="WP_238316276.1">
    <property type="nucleotide sequence ID" value="NZ_BQKV01000026.1"/>
</dbReference>
<evidence type="ECO:0000256" key="7">
    <source>
        <dbReference type="SAM" id="Phobius"/>
    </source>
</evidence>
<reference evidence="8" key="1">
    <citation type="journal article" date="2022" name="Int. J. Syst. Evol. Microbiol.">
        <title>Genome-based, phenotypic and chemotaxonomic classification of Faecalibacterium strains: proposal of three novel species Faecalibacterium duncaniae sp. nov., Faecalibacterium hattorii sp. nov. and Faecalibacterium gallinarum sp. nov. .</title>
        <authorList>
            <person name="Sakamoto M."/>
            <person name="Sakurai N."/>
            <person name="Tanno H."/>
            <person name="Iino T."/>
            <person name="Ohkuma M."/>
            <person name="Endo A."/>
        </authorList>
    </citation>
    <scope>NUCLEOTIDE SEQUENCE</scope>
    <source>
        <strain evidence="8">JCM 17207</strain>
    </source>
</reference>
<feature type="transmembrane region" description="Helical" evidence="7">
    <location>
        <begin position="63"/>
        <end position="81"/>
    </location>
</feature>
<evidence type="ECO:0000256" key="4">
    <source>
        <dbReference type="ARBA" id="ARBA00022692"/>
    </source>
</evidence>
<gene>
    <name evidence="8" type="ORF">JCM17207_06640</name>
</gene>
<evidence type="ECO:0000256" key="1">
    <source>
        <dbReference type="ARBA" id="ARBA00004651"/>
    </source>
</evidence>
<comment type="similarity">
    <text evidence="2">Belongs to the UPF0410 family.</text>
</comment>
<keyword evidence="5 7" id="KW-1133">Transmembrane helix</keyword>
<feature type="transmembrane region" description="Helical" evidence="7">
    <location>
        <begin position="38"/>
        <end position="57"/>
    </location>
</feature>
<evidence type="ECO:0000256" key="5">
    <source>
        <dbReference type="ARBA" id="ARBA00022989"/>
    </source>
</evidence>
<evidence type="ECO:0000256" key="2">
    <source>
        <dbReference type="ARBA" id="ARBA00011006"/>
    </source>
</evidence>
<keyword evidence="9" id="KW-1185">Reference proteome</keyword>
<evidence type="ECO:0008006" key="10">
    <source>
        <dbReference type="Google" id="ProtNLM"/>
    </source>
</evidence>
<dbReference type="GO" id="GO:0005886">
    <property type="term" value="C:plasma membrane"/>
    <property type="evidence" value="ECO:0007669"/>
    <property type="project" value="UniProtKB-SubCell"/>
</dbReference>
<keyword evidence="6 7" id="KW-0472">Membrane</keyword>
<evidence type="ECO:0000256" key="3">
    <source>
        <dbReference type="ARBA" id="ARBA00022475"/>
    </source>
</evidence>
<keyword evidence="3" id="KW-1003">Cell membrane</keyword>
<comment type="caution">
    <text evidence="8">The sequence shown here is derived from an EMBL/GenBank/DDBJ whole genome shotgun (WGS) entry which is preliminary data.</text>
</comment>
<accession>A0AA37IXZ9</accession>
<dbReference type="Proteomes" id="UP001055185">
    <property type="component" value="Unassembled WGS sequence"/>
</dbReference>
<protein>
    <recommendedName>
        <fullName evidence="10">GlsB/YeaQ/YmgE family stress response membrane protein</fullName>
    </recommendedName>
</protein>
<evidence type="ECO:0000256" key="6">
    <source>
        <dbReference type="ARBA" id="ARBA00023136"/>
    </source>
</evidence>